<dbReference type="RefSeq" id="WP_014173633.1">
    <property type="nucleotide sequence ID" value="NC_016582.1"/>
</dbReference>
<dbReference type="AlphaFoldDB" id="D7C7Z3"/>
<dbReference type="STRING" id="749414.SBI_01033"/>
<feature type="transmembrane region" description="Helical" evidence="2">
    <location>
        <begin position="36"/>
        <end position="57"/>
    </location>
</feature>
<accession>D7C7Z3</accession>
<feature type="transmembrane region" description="Helical" evidence="2">
    <location>
        <begin position="77"/>
        <end position="94"/>
    </location>
</feature>
<name>D7C7Z3_STRBB</name>
<dbReference type="Pfam" id="PF20182">
    <property type="entry name" value="DUF6545"/>
    <property type="match status" value="1"/>
</dbReference>
<gene>
    <name evidence="4" type="ordered locus">SBI_01033</name>
</gene>
<feature type="transmembrane region" description="Helical" evidence="2">
    <location>
        <begin position="179"/>
        <end position="197"/>
    </location>
</feature>
<feature type="compositionally biased region" description="Low complexity" evidence="1">
    <location>
        <begin position="369"/>
        <end position="385"/>
    </location>
</feature>
<proteinExistence type="predicted"/>
<evidence type="ECO:0000313" key="5">
    <source>
        <dbReference type="Proteomes" id="UP000000377"/>
    </source>
</evidence>
<feature type="transmembrane region" description="Helical" evidence="2">
    <location>
        <begin position="146"/>
        <end position="167"/>
    </location>
</feature>
<dbReference type="InterPro" id="IPR046675">
    <property type="entry name" value="DUF6545"/>
</dbReference>
<reference evidence="4 5" key="1">
    <citation type="journal article" date="2010" name="J. Bacteriol.">
        <title>Genome sequence of the milbemycin-producing bacterium Streptomyces bingchenggensis.</title>
        <authorList>
            <person name="Wang X.J."/>
            <person name="Yan Y.J."/>
            <person name="Zhang B."/>
            <person name="An J."/>
            <person name="Wang J.J."/>
            <person name="Tian J."/>
            <person name="Jiang L."/>
            <person name="Chen Y.H."/>
            <person name="Huang S.X."/>
            <person name="Yin M."/>
            <person name="Zhang J."/>
            <person name="Gao A.L."/>
            <person name="Liu C.X."/>
            <person name="Zhu Z.X."/>
            <person name="Xiang W.S."/>
        </authorList>
    </citation>
    <scope>NUCLEOTIDE SEQUENCE [LARGE SCALE GENOMIC DNA]</scope>
    <source>
        <strain evidence="4 5">BCW-1</strain>
    </source>
</reference>
<feature type="transmembrane region" description="Helical" evidence="2">
    <location>
        <begin position="106"/>
        <end position="126"/>
    </location>
</feature>
<keyword evidence="2" id="KW-0812">Transmembrane</keyword>
<feature type="transmembrane region" description="Helical" evidence="2">
    <location>
        <begin position="217"/>
        <end position="239"/>
    </location>
</feature>
<evidence type="ECO:0000259" key="3">
    <source>
        <dbReference type="Pfam" id="PF20182"/>
    </source>
</evidence>
<feature type="transmembrane region" description="Helical" evidence="2">
    <location>
        <begin position="6"/>
        <end position="24"/>
    </location>
</feature>
<dbReference type="HOGENOM" id="CLU_042795_1_0_11"/>
<dbReference type="eggNOG" id="ENOG5033IXZ">
    <property type="taxonomic scope" value="Bacteria"/>
</dbReference>
<feature type="region of interest" description="Disordered" evidence="1">
    <location>
        <begin position="410"/>
        <end position="442"/>
    </location>
</feature>
<evidence type="ECO:0000256" key="1">
    <source>
        <dbReference type="SAM" id="MobiDB-lite"/>
    </source>
</evidence>
<dbReference type="EMBL" id="CP002047">
    <property type="protein sequence ID" value="ADI04154.1"/>
    <property type="molecule type" value="Genomic_DNA"/>
</dbReference>
<dbReference type="NCBIfam" id="NF042915">
    <property type="entry name" value="MAB_1171c_fam"/>
    <property type="match status" value="1"/>
</dbReference>
<keyword evidence="5" id="KW-1185">Reference proteome</keyword>
<keyword evidence="2" id="KW-1133">Transmembrane helix</keyword>
<evidence type="ECO:0000313" key="4">
    <source>
        <dbReference type="EMBL" id="ADI04154.1"/>
    </source>
</evidence>
<feature type="domain" description="DUF6545" evidence="3">
    <location>
        <begin position="248"/>
        <end position="409"/>
    </location>
</feature>
<dbReference type="Proteomes" id="UP000000377">
    <property type="component" value="Chromosome"/>
</dbReference>
<organism evidence="4 5">
    <name type="scientific">Streptomyces bingchenggensis (strain BCW-1)</name>
    <dbReference type="NCBI Taxonomy" id="749414"/>
    <lineage>
        <taxon>Bacteria</taxon>
        <taxon>Bacillati</taxon>
        <taxon>Actinomycetota</taxon>
        <taxon>Actinomycetes</taxon>
        <taxon>Kitasatosporales</taxon>
        <taxon>Streptomycetaceae</taxon>
        <taxon>Streptomyces</taxon>
    </lineage>
</organism>
<keyword evidence="2" id="KW-0472">Membrane</keyword>
<sequence>MGDLLAYLPAAAAMAVGWYELRLARRRRFAPGTRQLCLFGVCMGAAMAVLAPATVTAAGHVLPATAEAWPHLAGRELEMAALAWLALAAMALDLPDARHIPPRWHVRVTVAVCAVAAVCFLASGAVVEEGEVVAPGASGRAGLVAFDVLFTLYSLWSLTLFALPVHAQIRRSGPGPFRTGLRLVTASACVGGLWALWGVAGLENMARTGRQGAGTDPVAMVLAASCLVLACLGATAAWWRGALSAPARWMRAYRRYRALEPLWSALHAAAPGIALRTRTRRLSWLPPRSAEFALYRRVIEIRDGYLALRPYAAPRDTAAGAGMAAEGDDVGMGVEAEVVRAAETEAAAVAAAIVAASSGVRPGGPDPDPAGNTSGPASSPASGPAVRPVRGTLEAEAAWLVRVADAFARSTAERPVRARVPAELQLSRGRERAPASAPGRKG</sequence>
<dbReference type="KEGG" id="sbh:SBI_01033"/>
<protein>
    <recommendedName>
        <fullName evidence="3">DUF6545 domain-containing protein</fullName>
    </recommendedName>
</protein>
<dbReference type="InterPro" id="IPR050039">
    <property type="entry name" value="MAB_1171c-like"/>
</dbReference>
<feature type="region of interest" description="Disordered" evidence="1">
    <location>
        <begin position="359"/>
        <end position="389"/>
    </location>
</feature>
<evidence type="ECO:0000256" key="2">
    <source>
        <dbReference type="SAM" id="Phobius"/>
    </source>
</evidence>